<sequence>MGGGWLVGGWILMVVMVKQCQSDYTSNLKLVNLVYRHGDRSPIDVYKGDPNGKDNWPDGMGWLSKIGMNQHYRLGQWLRDRYNGFLSSDYIHTEIVVTSSDEDRCLMSAASNLAGLYPPTGDQVWNSNITWQPIPIHTKPKYEDNRINMGETCPSYTEQYDKDMRSPSIAAIDKANKEFYQFLSNKTGWGPLNITSIWKISDLFVCEKAHGMNWTTWANETWKNEKITVYEKLRYLDDIAFRLLFSGPKSRLKGGPLLKEIIENMWHRLKGETQPKLYMHSGHDTTVAALLTALGLYDHGKSPPYAAMVAVELRENTTAQPHNYFVNVWYKNTTETDTAYKLTIPGCTTDCPYDTFLNLTKDKIPTDWNKECGLADNSGKAKKNILNMPTIVSIVLGSLLLVSLIALVVTCVRARKGNGGFRKFEDFNT</sequence>
<dbReference type="AlphaFoldDB" id="A0A210PVE4"/>
<gene>
    <name evidence="10" type="ORF">KP79_PYT19001</name>
</gene>
<dbReference type="InterPro" id="IPR050645">
    <property type="entry name" value="Histidine_acid_phosphatase"/>
</dbReference>
<evidence type="ECO:0000256" key="4">
    <source>
        <dbReference type="ARBA" id="ARBA00022729"/>
    </source>
</evidence>
<proteinExistence type="inferred from homology"/>
<feature type="chain" id="PRO_5012035581" description="acid phosphatase" evidence="9">
    <location>
        <begin position="23"/>
        <end position="429"/>
    </location>
</feature>
<dbReference type="Gene3D" id="3.40.50.1240">
    <property type="entry name" value="Phosphoglycerate mutase-like"/>
    <property type="match status" value="1"/>
</dbReference>
<dbReference type="Proteomes" id="UP000242188">
    <property type="component" value="Unassembled WGS sequence"/>
</dbReference>
<organism evidence="10 11">
    <name type="scientific">Mizuhopecten yessoensis</name>
    <name type="common">Japanese scallop</name>
    <name type="synonym">Patinopecten yessoensis</name>
    <dbReference type="NCBI Taxonomy" id="6573"/>
    <lineage>
        <taxon>Eukaryota</taxon>
        <taxon>Metazoa</taxon>
        <taxon>Spiralia</taxon>
        <taxon>Lophotrochozoa</taxon>
        <taxon>Mollusca</taxon>
        <taxon>Bivalvia</taxon>
        <taxon>Autobranchia</taxon>
        <taxon>Pteriomorphia</taxon>
        <taxon>Pectinida</taxon>
        <taxon>Pectinoidea</taxon>
        <taxon>Pectinidae</taxon>
        <taxon>Mizuhopecten</taxon>
    </lineage>
</organism>
<dbReference type="EMBL" id="NEDP02005461">
    <property type="protein sequence ID" value="OWF40461.1"/>
    <property type="molecule type" value="Genomic_DNA"/>
</dbReference>
<dbReference type="CDD" id="cd07061">
    <property type="entry name" value="HP_HAP_like"/>
    <property type="match status" value="1"/>
</dbReference>
<keyword evidence="11" id="KW-1185">Reference proteome</keyword>
<keyword evidence="5" id="KW-0378">Hydrolase</keyword>
<feature type="signal peptide" evidence="9">
    <location>
        <begin position="1"/>
        <end position="22"/>
    </location>
</feature>
<keyword evidence="7" id="KW-0325">Glycoprotein</keyword>
<dbReference type="OrthoDB" id="5821688at2759"/>
<evidence type="ECO:0000256" key="2">
    <source>
        <dbReference type="ARBA" id="ARBA00005375"/>
    </source>
</evidence>
<evidence type="ECO:0000256" key="7">
    <source>
        <dbReference type="ARBA" id="ARBA00023180"/>
    </source>
</evidence>
<dbReference type="InterPro" id="IPR029033">
    <property type="entry name" value="His_PPase_superfam"/>
</dbReference>
<evidence type="ECO:0000256" key="3">
    <source>
        <dbReference type="ARBA" id="ARBA00012646"/>
    </source>
</evidence>
<keyword evidence="6" id="KW-1015">Disulfide bond</keyword>
<dbReference type="PANTHER" id="PTHR11567:SF211">
    <property type="entry name" value="PROSTATIC ACID PHOSPHATASE"/>
    <property type="match status" value="1"/>
</dbReference>
<protein>
    <recommendedName>
        <fullName evidence="3">acid phosphatase</fullName>
        <ecNumber evidence="3">3.1.3.2</ecNumber>
    </recommendedName>
</protein>
<keyword evidence="8" id="KW-1133">Transmembrane helix</keyword>
<dbReference type="GO" id="GO:0003993">
    <property type="term" value="F:acid phosphatase activity"/>
    <property type="evidence" value="ECO:0007669"/>
    <property type="project" value="UniProtKB-EC"/>
</dbReference>
<evidence type="ECO:0000313" key="10">
    <source>
        <dbReference type="EMBL" id="OWF40461.1"/>
    </source>
</evidence>
<accession>A0A210PVE4</accession>
<evidence type="ECO:0000256" key="5">
    <source>
        <dbReference type="ARBA" id="ARBA00022801"/>
    </source>
</evidence>
<reference evidence="10 11" key="1">
    <citation type="journal article" date="2017" name="Nat. Ecol. Evol.">
        <title>Scallop genome provides insights into evolution of bilaterian karyotype and development.</title>
        <authorList>
            <person name="Wang S."/>
            <person name="Zhang J."/>
            <person name="Jiao W."/>
            <person name="Li J."/>
            <person name="Xun X."/>
            <person name="Sun Y."/>
            <person name="Guo X."/>
            <person name="Huan P."/>
            <person name="Dong B."/>
            <person name="Zhang L."/>
            <person name="Hu X."/>
            <person name="Sun X."/>
            <person name="Wang J."/>
            <person name="Zhao C."/>
            <person name="Wang Y."/>
            <person name="Wang D."/>
            <person name="Huang X."/>
            <person name="Wang R."/>
            <person name="Lv J."/>
            <person name="Li Y."/>
            <person name="Zhang Z."/>
            <person name="Liu B."/>
            <person name="Lu W."/>
            <person name="Hui Y."/>
            <person name="Liang J."/>
            <person name="Zhou Z."/>
            <person name="Hou R."/>
            <person name="Li X."/>
            <person name="Liu Y."/>
            <person name="Li H."/>
            <person name="Ning X."/>
            <person name="Lin Y."/>
            <person name="Zhao L."/>
            <person name="Xing Q."/>
            <person name="Dou J."/>
            <person name="Li Y."/>
            <person name="Mao J."/>
            <person name="Guo H."/>
            <person name="Dou H."/>
            <person name="Li T."/>
            <person name="Mu C."/>
            <person name="Jiang W."/>
            <person name="Fu Q."/>
            <person name="Fu X."/>
            <person name="Miao Y."/>
            <person name="Liu J."/>
            <person name="Yu Q."/>
            <person name="Li R."/>
            <person name="Liao H."/>
            <person name="Li X."/>
            <person name="Kong Y."/>
            <person name="Jiang Z."/>
            <person name="Chourrout D."/>
            <person name="Li R."/>
            <person name="Bao Z."/>
        </authorList>
    </citation>
    <scope>NUCLEOTIDE SEQUENCE [LARGE SCALE GENOMIC DNA]</scope>
    <source>
        <strain evidence="10 11">PY_sf001</strain>
    </source>
</reference>
<comment type="caution">
    <text evidence="10">The sequence shown here is derived from an EMBL/GenBank/DDBJ whole genome shotgun (WGS) entry which is preliminary data.</text>
</comment>
<evidence type="ECO:0000313" key="11">
    <source>
        <dbReference type="Proteomes" id="UP000242188"/>
    </source>
</evidence>
<evidence type="ECO:0000256" key="9">
    <source>
        <dbReference type="SAM" id="SignalP"/>
    </source>
</evidence>
<keyword evidence="8" id="KW-0472">Membrane</keyword>
<dbReference type="STRING" id="6573.A0A210PVE4"/>
<dbReference type="PROSITE" id="PS00616">
    <property type="entry name" value="HIS_ACID_PHOSPHAT_1"/>
    <property type="match status" value="1"/>
</dbReference>
<dbReference type="EC" id="3.1.3.2" evidence="3"/>
<dbReference type="SUPFAM" id="SSF53254">
    <property type="entry name" value="Phosphoglycerate mutase-like"/>
    <property type="match status" value="1"/>
</dbReference>
<comment type="catalytic activity">
    <reaction evidence="1">
        <text>a phosphate monoester + H2O = an alcohol + phosphate</text>
        <dbReference type="Rhea" id="RHEA:15017"/>
        <dbReference type="ChEBI" id="CHEBI:15377"/>
        <dbReference type="ChEBI" id="CHEBI:30879"/>
        <dbReference type="ChEBI" id="CHEBI:43474"/>
        <dbReference type="ChEBI" id="CHEBI:67140"/>
        <dbReference type="EC" id="3.1.3.2"/>
    </reaction>
</comment>
<evidence type="ECO:0000256" key="6">
    <source>
        <dbReference type="ARBA" id="ARBA00023157"/>
    </source>
</evidence>
<dbReference type="InterPro" id="IPR033379">
    <property type="entry name" value="Acid_Pase_AS"/>
</dbReference>
<comment type="similarity">
    <text evidence="2">Belongs to the histidine acid phosphatase family.</text>
</comment>
<dbReference type="InterPro" id="IPR000560">
    <property type="entry name" value="His_Pase_clade-2"/>
</dbReference>
<evidence type="ECO:0000256" key="8">
    <source>
        <dbReference type="SAM" id="Phobius"/>
    </source>
</evidence>
<dbReference type="PANTHER" id="PTHR11567">
    <property type="entry name" value="ACID PHOSPHATASE-RELATED"/>
    <property type="match status" value="1"/>
</dbReference>
<keyword evidence="8" id="KW-0812">Transmembrane</keyword>
<name>A0A210PVE4_MIZYE</name>
<keyword evidence="4 9" id="KW-0732">Signal</keyword>
<evidence type="ECO:0000256" key="1">
    <source>
        <dbReference type="ARBA" id="ARBA00000032"/>
    </source>
</evidence>
<feature type="transmembrane region" description="Helical" evidence="8">
    <location>
        <begin position="391"/>
        <end position="412"/>
    </location>
</feature>
<dbReference type="PROSITE" id="PS00778">
    <property type="entry name" value="HIS_ACID_PHOSPHAT_2"/>
    <property type="match status" value="1"/>
</dbReference>
<dbReference type="Pfam" id="PF00328">
    <property type="entry name" value="His_Phos_2"/>
    <property type="match status" value="1"/>
</dbReference>